<keyword evidence="6" id="KW-1003">Cell membrane</keyword>
<keyword evidence="9" id="KW-1185">Reference proteome</keyword>
<feature type="transmembrane region" description="Helical" evidence="5">
    <location>
        <begin position="438"/>
        <end position="462"/>
    </location>
</feature>
<dbReference type="InterPro" id="IPR022182">
    <property type="entry name" value="PstC_N"/>
</dbReference>
<feature type="domain" description="ABC transmembrane type-1" evidence="7">
    <location>
        <begin position="242"/>
        <end position="458"/>
    </location>
</feature>
<feature type="transmembrane region" description="Helical" evidence="5">
    <location>
        <begin position="241"/>
        <end position="265"/>
    </location>
</feature>
<keyword evidence="6" id="KW-0592">Phosphate transport</keyword>
<dbReference type="EMBL" id="BAABLX010000028">
    <property type="protein sequence ID" value="GAA4950059.1"/>
    <property type="molecule type" value="Genomic_DNA"/>
</dbReference>
<evidence type="ECO:0000256" key="2">
    <source>
        <dbReference type="ARBA" id="ARBA00022692"/>
    </source>
</evidence>
<protein>
    <recommendedName>
        <fullName evidence="6">Phosphate transport system permease protein</fullName>
    </recommendedName>
</protein>
<proteinExistence type="inferred from homology"/>
<feature type="transmembrane region" description="Helical" evidence="5">
    <location>
        <begin position="51"/>
        <end position="75"/>
    </location>
</feature>
<comment type="caution">
    <text evidence="8">The sequence shown here is derived from an EMBL/GenBank/DDBJ whole genome shotgun (WGS) entry which is preliminary data.</text>
</comment>
<dbReference type="Pfam" id="PF12501">
    <property type="entry name" value="DUF3708"/>
    <property type="match status" value="1"/>
</dbReference>
<organism evidence="8 9">
    <name type="scientific">Halioxenophilus aromaticivorans</name>
    <dbReference type="NCBI Taxonomy" id="1306992"/>
    <lineage>
        <taxon>Bacteria</taxon>
        <taxon>Pseudomonadati</taxon>
        <taxon>Pseudomonadota</taxon>
        <taxon>Gammaproteobacteria</taxon>
        <taxon>Alteromonadales</taxon>
        <taxon>Alteromonadaceae</taxon>
        <taxon>Halioxenophilus</taxon>
    </lineage>
</organism>
<comment type="caution">
    <text evidence="6">Lacks conserved residue(s) required for the propagation of feature annotation.</text>
</comment>
<keyword evidence="2 5" id="KW-0812">Transmembrane</keyword>
<dbReference type="AlphaFoldDB" id="A0AAV3U5U0"/>
<evidence type="ECO:0000256" key="5">
    <source>
        <dbReference type="RuleBase" id="RU363032"/>
    </source>
</evidence>
<dbReference type="InterPro" id="IPR000515">
    <property type="entry name" value="MetI-like"/>
</dbReference>
<feature type="transmembrane region" description="Helical" evidence="5">
    <location>
        <begin position="370"/>
        <end position="391"/>
    </location>
</feature>
<evidence type="ECO:0000256" key="1">
    <source>
        <dbReference type="ARBA" id="ARBA00004651"/>
    </source>
</evidence>
<dbReference type="RefSeq" id="WP_345424803.1">
    <property type="nucleotide sequence ID" value="NZ_AP031496.1"/>
</dbReference>
<keyword evidence="6" id="KW-0997">Cell inner membrane</keyword>
<evidence type="ECO:0000256" key="3">
    <source>
        <dbReference type="ARBA" id="ARBA00022989"/>
    </source>
</evidence>
<dbReference type="PANTHER" id="PTHR42727:SF1">
    <property type="entry name" value="PHOSPHATE TRANSPORT SYSTEM PERMEASE"/>
    <property type="match status" value="1"/>
</dbReference>
<sequence>MTLNALMLMLVLLSVVAFYLGRNRINARVSAIASATASTGVSAPRLSSLPLYYGLLTSLWCLLPATLVLLLWSLADDYVISALLRASLPAAQQQLPESELNLLLSAAQNLAAGQGLFGHQQPEVVALAEQIKTYTGINRLAKTVLVLVLAISAAVLVWAKISPRLNARRDVEKLFQWAVLASASIAIFITIGIVFSVVIESLRFFAKVPLLDFLFGLHWSPQTALYEDQVGSSGSFGAVPLFAGTLLVSAVAMLVAVPTGLMAAIYLSEYASPRARNIVKPMLEVLAGIPTVVYGFFAALTVAPVVSKLFTGLGLDVSSESALAAGFVMGIMIIPFVSSLSDDVITAVPKSLRQGALALGATPSETIKSVVIPAALPGIVGGILLAVSRAIGETMIVVMAAGLAANLTLNPLESVTTVTVQIVTLLVGDQEFDSAKTLAAFALGLALFFITLSLNFFALHIVKKYREHYE</sequence>
<dbReference type="GO" id="GO:0006817">
    <property type="term" value="P:phosphate ion transport"/>
    <property type="evidence" value="ECO:0007669"/>
    <property type="project" value="UniProtKB-KW"/>
</dbReference>
<dbReference type="Proteomes" id="UP001409585">
    <property type="component" value="Unassembled WGS sequence"/>
</dbReference>
<comment type="similarity">
    <text evidence="6">Belongs to the binding-protein-dependent transport system permease family. CysTW subfamily.</text>
</comment>
<dbReference type="InterPro" id="IPR011864">
    <property type="entry name" value="Phosphate_PstC"/>
</dbReference>
<dbReference type="PANTHER" id="PTHR42727">
    <property type="entry name" value="PHOSPHATE TRANSPORT SYSTEM PERMEASE PROTEIN"/>
    <property type="match status" value="1"/>
</dbReference>
<keyword evidence="3 5" id="KW-1133">Transmembrane helix</keyword>
<name>A0AAV3U5U0_9ALTE</name>
<feature type="transmembrane region" description="Helical" evidence="5">
    <location>
        <begin position="174"/>
        <end position="197"/>
    </location>
</feature>
<feature type="transmembrane region" description="Helical" evidence="5">
    <location>
        <begin position="204"/>
        <end position="221"/>
    </location>
</feature>
<dbReference type="Pfam" id="PF00528">
    <property type="entry name" value="BPD_transp_1"/>
    <property type="match status" value="1"/>
</dbReference>
<keyword evidence="5" id="KW-0813">Transport</keyword>
<evidence type="ECO:0000313" key="8">
    <source>
        <dbReference type="EMBL" id="GAA4950059.1"/>
    </source>
</evidence>
<dbReference type="CDD" id="cd06261">
    <property type="entry name" value="TM_PBP2"/>
    <property type="match status" value="1"/>
</dbReference>
<dbReference type="NCBIfam" id="TIGR02138">
    <property type="entry name" value="phosphate_pstC"/>
    <property type="match status" value="1"/>
</dbReference>
<dbReference type="InterPro" id="IPR035906">
    <property type="entry name" value="MetI-like_sf"/>
</dbReference>
<dbReference type="GO" id="GO:0005886">
    <property type="term" value="C:plasma membrane"/>
    <property type="evidence" value="ECO:0007669"/>
    <property type="project" value="UniProtKB-SubCell"/>
</dbReference>
<comment type="function">
    <text evidence="6">Part of the binding-protein-dependent transport system for phosphate; probably responsible for the translocation of the substrate across the membrane.</text>
</comment>
<evidence type="ECO:0000313" key="9">
    <source>
        <dbReference type="Proteomes" id="UP001409585"/>
    </source>
</evidence>
<feature type="transmembrane region" description="Helical" evidence="5">
    <location>
        <begin position="140"/>
        <end position="159"/>
    </location>
</feature>
<dbReference type="SUPFAM" id="SSF161098">
    <property type="entry name" value="MetI-like"/>
    <property type="match status" value="1"/>
</dbReference>
<reference evidence="9" key="1">
    <citation type="journal article" date="2019" name="Int. J. Syst. Evol. Microbiol.">
        <title>The Global Catalogue of Microorganisms (GCM) 10K type strain sequencing project: providing services to taxonomists for standard genome sequencing and annotation.</title>
        <authorList>
            <consortium name="The Broad Institute Genomics Platform"/>
            <consortium name="The Broad Institute Genome Sequencing Center for Infectious Disease"/>
            <person name="Wu L."/>
            <person name="Ma J."/>
        </authorList>
    </citation>
    <scope>NUCLEOTIDE SEQUENCE [LARGE SCALE GENOMIC DNA]</scope>
    <source>
        <strain evidence="9">JCM 19134</strain>
    </source>
</reference>
<gene>
    <name evidence="8" type="primary">pstC</name>
    <name evidence="8" type="ORF">GCM10025791_32930</name>
</gene>
<feature type="transmembrane region" description="Helical" evidence="5">
    <location>
        <begin position="285"/>
        <end position="306"/>
    </location>
</feature>
<keyword evidence="4 5" id="KW-0472">Membrane</keyword>
<accession>A0AAV3U5U0</accession>
<feature type="transmembrane region" description="Helical" evidence="5">
    <location>
        <begin position="326"/>
        <end position="349"/>
    </location>
</feature>
<comment type="subcellular location">
    <subcellularLocation>
        <location evidence="6">Cell inner membrane</location>
        <topology evidence="6">Multi-pass membrane protein</topology>
    </subcellularLocation>
    <subcellularLocation>
        <location evidence="1 5">Cell membrane</location>
        <topology evidence="1 5">Multi-pass membrane protein</topology>
    </subcellularLocation>
</comment>
<evidence type="ECO:0000256" key="6">
    <source>
        <dbReference type="RuleBase" id="RU363054"/>
    </source>
</evidence>
<evidence type="ECO:0000256" key="4">
    <source>
        <dbReference type="ARBA" id="ARBA00023136"/>
    </source>
</evidence>
<dbReference type="PROSITE" id="PS50928">
    <property type="entry name" value="ABC_TM1"/>
    <property type="match status" value="1"/>
</dbReference>
<dbReference type="GO" id="GO:0005315">
    <property type="term" value="F:phosphate transmembrane transporter activity"/>
    <property type="evidence" value="ECO:0007669"/>
    <property type="project" value="InterPro"/>
</dbReference>
<dbReference type="Gene3D" id="1.10.3720.10">
    <property type="entry name" value="MetI-like"/>
    <property type="match status" value="1"/>
</dbReference>
<evidence type="ECO:0000259" key="7">
    <source>
        <dbReference type="PROSITE" id="PS50928"/>
    </source>
</evidence>